<dbReference type="EMBL" id="JAUSUY010000008">
    <property type="protein sequence ID" value="MDT3426693.1"/>
    <property type="molecule type" value="Genomic_DNA"/>
</dbReference>
<proteinExistence type="predicted"/>
<dbReference type="InterPro" id="IPR013096">
    <property type="entry name" value="Cupin_2"/>
</dbReference>
<dbReference type="Pfam" id="PF07883">
    <property type="entry name" value="Cupin_2"/>
    <property type="match status" value="1"/>
</dbReference>
<organism evidence="3 4">
    <name type="scientific">Paenibacillus forsythiae</name>
    <dbReference type="NCBI Taxonomy" id="365616"/>
    <lineage>
        <taxon>Bacteria</taxon>
        <taxon>Bacillati</taxon>
        <taxon>Bacillota</taxon>
        <taxon>Bacilli</taxon>
        <taxon>Bacillales</taxon>
        <taxon>Paenibacillaceae</taxon>
        <taxon>Paenibacillus</taxon>
    </lineage>
</organism>
<dbReference type="Proteomes" id="UP001248709">
    <property type="component" value="Unassembled WGS sequence"/>
</dbReference>
<feature type="domain" description="Cupin type-2" evidence="2">
    <location>
        <begin position="26"/>
        <end position="64"/>
    </location>
</feature>
<sequence>MKNGGNYEYPATVEYPRKITRTLPYHKLAILTGGTGSMIVGEKRYPVKEGMLFHIRPGVPHSIELDKIQFLTIKK</sequence>
<keyword evidence="4" id="KW-1185">Reference proteome</keyword>
<evidence type="ECO:0000256" key="1">
    <source>
        <dbReference type="ARBA" id="ARBA00023125"/>
    </source>
</evidence>
<dbReference type="SUPFAM" id="SSF51215">
    <property type="entry name" value="Regulatory protein AraC"/>
    <property type="match status" value="1"/>
</dbReference>
<accession>A0ABU3H7A0</accession>
<evidence type="ECO:0000313" key="4">
    <source>
        <dbReference type="Proteomes" id="UP001248709"/>
    </source>
</evidence>
<evidence type="ECO:0000313" key="3">
    <source>
        <dbReference type="EMBL" id="MDT3426693.1"/>
    </source>
</evidence>
<comment type="caution">
    <text evidence="3">The sequence shown here is derived from an EMBL/GenBank/DDBJ whole genome shotgun (WGS) entry which is preliminary data.</text>
</comment>
<keyword evidence="1" id="KW-0238">DNA-binding</keyword>
<evidence type="ECO:0000259" key="2">
    <source>
        <dbReference type="Pfam" id="PF07883"/>
    </source>
</evidence>
<gene>
    <name evidence="3" type="ORF">J2Z22_002227</name>
</gene>
<dbReference type="Gene3D" id="2.60.120.10">
    <property type="entry name" value="Jelly Rolls"/>
    <property type="match status" value="1"/>
</dbReference>
<reference evidence="3 4" key="1">
    <citation type="submission" date="2023-07" db="EMBL/GenBank/DDBJ databases">
        <title>Genomic Encyclopedia of Type Strains, Phase IV (KMG-IV): sequencing the most valuable type-strain genomes for metagenomic binning, comparative biology and taxonomic classification.</title>
        <authorList>
            <person name="Goeker M."/>
        </authorList>
    </citation>
    <scope>NUCLEOTIDE SEQUENCE [LARGE SCALE GENOMIC DNA]</scope>
    <source>
        <strain evidence="3 4">T98</strain>
    </source>
</reference>
<dbReference type="InterPro" id="IPR014710">
    <property type="entry name" value="RmlC-like_jellyroll"/>
</dbReference>
<dbReference type="InterPro" id="IPR037923">
    <property type="entry name" value="HTH-like"/>
</dbReference>
<name>A0ABU3H7A0_9BACL</name>
<protein>
    <submittedName>
        <fullName evidence="3">Quercetin dioxygenase-like cupin family protein</fullName>
    </submittedName>
</protein>
<dbReference type="RefSeq" id="WP_025700485.1">
    <property type="nucleotide sequence ID" value="NZ_JAUSUY010000008.1"/>
</dbReference>